<keyword evidence="3" id="KW-1185">Reference proteome</keyword>
<dbReference type="Proteomes" id="UP000243451">
    <property type="component" value="Unassembled WGS sequence"/>
</dbReference>
<accession>A0A2P4ERL1</accession>
<evidence type="ECO:0000313" key="3">
    <source>
        <dbReference type="Proteomes" id="UP000243451"/>
    </source>
</evidence>
<name>A0A2P4ERL1_9GAMM</name>
<organism evidence="2 3">
    <name type="scientific">Halopseudomonas oceani</name>
    <dbReference type="NCBI Taxonomy" id="1708783"/>
    <lineage>
        <taxon>Bacteria</taxon>
        <taxon>Pseudomonadati</taxon>
        <taxon>Pseudomonadota</taxon>
        <taxon>Gammaproteobacteria</taxon>
        <taxon>Pseudomonadales</taxon>
        <taxon>Pseudomonadaceae</taxon>
        <taxon>Halopseudomonas</taxon>
    </lineage>
</organism>
<comment type="caution">
    <text evidence="2">The sequence shown here is derived from an EMBL/GenBank/DDBJ whole genome shotgun (WGS) entry which is preliminary data.</text>
</comment>
<evidence type="ECO:0000313" key="2">
    <source>
        <dbReference type="EMBL" id="POB01426.1"/>
    </source>
</evidence>
<proteinExistence type="predicted"/>
<dbReference type="EMBL" id="PPSK01000020">
    <property type="protein sequence ID" value="POB01426.1"/>
    <property type="molecule type" value="Genomic_DNA"/>
</dbReference>
<protein>
    <submittedName>
        <fullName evidence="2">Alpha/beta hydrolase</fullName>
    </submittedName>
</protein>
<dbReference type="AlphaFoldDB" id="A0A2P4ERL1"/>
<feature type="domain" description="Serine aminopeptidase S33" evidence="1">
    <location>
        <begin position="30"/>
        <end position="262"/>
    </location>
</feature>
<dbReference type="Pfam" id="PF12146">
    <property type="entry name" value="Hydrolase_4"/>
    <property type="match status" value="1"/>
</dbReference>
<evidence type="ECO:0000259" key="1">
    <source>
        <dbReference type="Pfam" id="PF12146"/>
    </source>
</evidence>
<dbReference type="InterPro" id="IPR022742">
    <property type="entry name" value="Hydrolase_4"/>
</dbReference>
<keyword evidence="2" id="KW-0378">Hydrolase</keyword>
<gene>
    <name evidence="2" type="ORF">C1949_16460</name>
</gene>
<sequence>MVTEQIQVLSDNGGLLQLRCFGSESTTAPVLLLLHGAMADSRLYLAAQRGLAGFLAEQGCCVYVADLRGHGDSLPALGEQPPIEQSDLIRHDIPALLNALLERHPAQHLFVLSHGWGGVWLASALIREPQLLGRISGLVQLAVRRRAKAGGRWVRFARRTLWGTLASLMGRFKGRIPASAMGLGSQDEACAIHAANLAWERGEWRDLDDGFDYASALKNLAWPPSLYLAGDRDRVLGHVEDVRLFARELGRHDAQVILLEKGRGCSRHYGHTDLLTHPQAEQDHFPLIADWLAQRRQDSHTQELFPCGNAPDVKDAAYITREEDRPCTKS</sequence>
<dbReference type="InterPro" id="IPR029058">
    <property type="entry name" value="AB_hydrolase_fold"/>
</dbReference>
<dbReference type="GO" id="GO:0016787">
    <property type="term" value="F:hydrolase activity"/>
    <property type="evidence" value="ECO:0007669"/>
    <property type="project" value="UniProtKB-KW"/>
</dbReference>
<dbReference type="PANTHER" id="PTHR11005">
    <property type="entry name" value="LYSOSOMAL ACID LIPASE-RELATED"/>
    <property type="match status" value="1"/>
</dbReference>
<reference evidence="2 3" key="1">
    <citation type="submission" date="2018-01" db="EMBL/GenBank/DDBJ databases">
        <title>Draft genome of the type strain Pseudomonas oceani DSM 100277 isolated from the deep water in Okinawa trough, northwestern Pacific Ocean.</title>
        <authorList>
            <person name="Gomila M."/>
            <person name="Mulet M."/>
            <person name="Garcia-Valdes E."/>
            <person name="Lalucat J."/>
        </authorList>
    </citation>
    <scope>NUCLEOTIDE SEQUENCE [LARGE SCALE GENOMIC DNA]</scope>
    <source>
        <strain evidence="2 3">DSM 100277</strain>
    </source>
</reference>
<dbReference type="SUPFAM" id="SSF53474">
    <property type="entry name" value="alpha/beta-Hydrolases"/>
    <property type="match status" value="1"/>
</dbReference>
<dbReference type="Gene3D" id="3.40.50.1820">
    <property type="entry name" value="alpha/beta hydrolase"/>
    <property type="match status" value="1"/>
</dbReference>